<keyword evidence="3 4" id="KW-0408">Iron</keyword>
<dbReference type="EMBL" id="CP003600">
    <property type="protein sequence ID" value="AFY93877.1"/>
    <property type="molecule type" value="Genomic_DNA"/>
</dbReference>
<dbReference type="InterPro" id="IPR004294">
    <property type="entry name" value="Carotenoid_Oase"/>
</dbReference>
<evidence type="ECO:0000256" key="3">
    <source>
        <dbReference type="ARBA" id="ARBA00023004"/>
    </source>
</evidence>
<dbReference type="Pfam" id="PF03055">
    <property type="entry name" value="RPE65"/>
    <property type="match status" value="1"/>
</dbReference>
<dbReference type="KEGG" id="cmp:Cha6605_2841"/>
<feature type="binding site" evidence="4">
    <location>
        <position position="290"/>
    </location>
    <ligand>
        <name>Fe cation</name>
        <dbReference type="ChEBI" id="CHEBI:24875"/>
        <note>catalytic</note>
    </ligand>
</feature>
<comment type="cofactor">
    <cofactor evidence="4">
        <name>Fe(2+)</name>
        <dbReference type="ChEBI" id="CHEBI:29033"/>
    </cofactor>
    <text evidence="4">Binds 1 Fe(2+) ion per subunit.</text>
</comment>
<comment type="similarity">
    <text evidence="1">Belongs to the carotenoid oxygenase family.</text>
</comment>
<feature type="binding site" evidence="4">
    <location>
        <position position="472"/>
    </location>
    <ligand>
        <name>Fe cation</name>
        <dbReference type="ChEBI" id="CHEBI:24875"/>
        <note>catalytic</note>
    </ligand>
</feature>
<organism evidence="5 6">
    <name type="scientific">Chamaesiphon minutus (strain ATCC 27169 / PCC 6605)</name>
    <dbReference type="NCBI Taxonomy" id="1173020"/>
    <lineage>
        <taxon>Bacteria</taxon>
        <taxon>Bacillati</taxon>
        <taxon>Cyanobacteriota</taxon>
        <taxon>Cyanophyceae</taxon>
        <taxon>Gomontiellales</taxon>
        <taxon>Chamaesiphonaceae</taxon>
        <taxon>Chamaesiphon</taxon>
    </lineage>
</organism>
<dbReference type="OrthoDB" id="6636843at2"/>
<name>K9UFJ7_CHAP6</name>
<proteinExistence type="inferred from homology"/>
<reference evidence="5 6" key="1">
    <citation type="submission" date="2012-05" db="EMBL/GenBank/DDBJ databases">
        <title>Finished chromosome of genome of Chamaesiphon sp. PCC 6605.</title>
        <authorList>
            <consortium name="US DOE Joint Genome Institute"/>
            <person name="Gugger M."/>
            <person name="Coursin T."/>
            <person name="Rippka R."/>
            <person name="Tandeau De Marsac N."/>
            <person name="Huntemann M."/>
            <person name="Wei C.-L."/>
            <person name="Han J."/>
            <person name="Detter J.C."/>
            <person name="Han C."/>
            <person name="Tapia R."/>
            <person name="Chen A."/>
            <person name="Kyrpides N."/>
            <person name="Mavromatis K."/>
            <person name="Markowitz V."/>
            <person name="Szeto E."/>
            <person name="Ivanova N."/>
            <person name="Pagani I."/>
            <person name="Pati A."/>
            <person name="Goodwin L."/>
            <person name="Nordberg H.P."/>
            <person name="Cantor M.N."/>
            <person name="Hua S.X."/>
            <person name="Woyke T."/>
            <person name="Kerfeld C.A."/>
        </authorList>
    </citation>
    <scope>NUCLEOTIDE SEQUENCE [LARGE SCALE GENOMIC DNA]</scope>
    <source>
        <strain evidence="6">ATCC 27169 / PCC 6605</strain>
    </source>
</reference>
<gene>
    <name evidence="5" type="ORF">Cha6605_2841</name>
</gene>
<keyword evidence="6" id="KW-1185">Reference proteome</keyword>
<evidence type="ECO:0000256" key="4">
    <source>
        <dbReference type="PIRSR" id="PIRSR604294-1"/>
    </source>
</evidence>
<accession>K9UFJ7</accession>
<evidence type="ECO:0000313" key="5">
    <source>
        <dbReference type="EMBL" id="AFY93877.1"/>
    </source>
</evidence>
<keyword evidence="5" id="KW-0560">Oxidoreductase</keyword>
<evidence type="ECO:0000256" key="2">
    <source>
        <dbReference type="ARBA" id="ARBA00022723"/>
    </source>
</evidence>
<dbReference type="eggNOG" id="COG3670">
    <property type="taxonomic scope" value="Bacteria"/>
</dbReference>
<sequence>MTTTSKPSATKPLWGQALAAPAPEFAKTQLQILAGAIPSGVSGTLYRNGPGRLERGGKRVGHWFDGDGAILAVKFADGAASGVYRYVQTQKYQEESQVDRWVYGNYGMLPSGNLWERWSKSLGNAANTSVLALPDRLLALWEGGAPYALDLDSLDTIGTDNLELAAAPLIYSAHPKVDPVSGHIYNFGISIGAQPKLNLYESDRSGKVKKFTQTKLHRMTTVHDFLLVGKYLVFCINPIEIQPLPILFGLASYSESIRWQPELGTQIMVFDREDLSLVSSFTTEPWYQWHFGNGYVDPNGQIICDLVRYPDFGTNEFLREVASGETHTEAIGTLWQLVIDPAAGKLVSSDRLVDRSCEFPLVESDRVGREWRYTYLAVHKPNAVLNRELVGTIGRFDRQTNTLTTADLASHLYPTEPIHVVDRFDPNRGWILTVIYDGEHHQSEVWIFDRDRLDDSPVCRLGLPSVVPMGFHGTWKSN</sequence>
<dbReference type="HOGENOM" id="CLU_016472_6_3_3"/>
<feature type="binding site" evidence="4">
    <location>
        <position position="223"/>
    </location>
    <ligand>
        <name>Fe cation</name>
        <dbReference type="ChEBI" id="CHEBI:24875"/>
        <note>catalytic</note>
    </ligand>
</feature>
<dbReference type="PANTHER" id="PTHR10543:SF139">
    <property type="entry name" value="DIOXYGENASE"/>
    <property type="match status" value="1"/>
</dbReference>
<protein>
    <submittedName>
        <fullName evidence="5">Lignostilbene-alpha,beta-dioxygenase-like enzyme</fullName>
    </submittedName>
</protein>
<dbReference type="RefSeq" id="WP_015160022.1">
    <property type="nucleotide sequence ID" value="NC_019697.1"/>
</dbReference>
<keyword evidence="5" id="KW-0223">Dioxygenase</keyword>
<dbReference type="GO" id="GO:0010436">
    <property type="term" value="F:carotenoid dioxygenase activity"/>
    <property type="evidence" value="ECO:0007669"/>
    <property type="project" value="TreeGrafter"/>
</dbReference>
<keyword evidence="2 4" id="KW-0479">Metal-binding</keyword>
<dbReference type="STRING" id="1173020.Cha6605_2841"/>
<dbReference type="GO" id="GO:0016121">
    <property type="term" value="P:carotene catabolic process"/>
    <property type="evidence" value="ECO:0007669"/>
    <property type="project" value="TreeGrafter"/>
</dbReference>
<dbReference type="AlphaFoldDB" id="K9UFJ7"/>
<evidence type="ECO:0000256" key="1">
    <source>
        <dbReference type="ARBA" id="ARBA00006787"/>
    </source>
</evidence>
<dbReference type="PANTHER" id="PTHR10543">
    <property type="entry name" value="BETA-CAROTENE DIOXYGENASE"/>
    <property type="match status" value="1"/>
</dbReference>
<dbReference type="GO" id="GO:0046872">
    <property type="term" value="F:metal ion binding"/>
    <property type="evidence" value="ECO:0007669"/>
    <property type="project" value="UniProtKB-KW"/>
</dbReference>
<evidence type="ECO:0000313" key="6">
    <source>
        <dbReference type="Proteomes" id="UP000010366"/>
    </source>
</evidence>
<feature type="binding site" evidence="4">
    <location>
        <position position="174"/>
    </location>
    <ligand>
        <name>Fe cation</name>
        <dbReference type="ChEBI" id="CHEBI:24875"/>
        <note>catalytic</note>
    </ligand>
</feature>
<dbReference type="Proteomes" id="UP000010366">
    <property type="component" value="Chromosome"/>
</dbReference>